<dbReference type="PROSITE" id="PS01031">
    <property type="entry name" value="SHSP"/>
    <property type="match status" value="1"/>
</dbReference>
<dbReference type="Pfam" id="PF00011">
    <property type="entry name" value="HSP20"/>
    <property type="match status" value="1"/>
</dbReference>
<dbReference type="Proteomes" id="UP001603857">
    <property type="component" value="Unassembled WGS sequence"/>
</dbReference>
<proteinExistence type="inferred from homology"/>
<keyword evidence="6" id="KW-1185">Reference proteome</keyword>
<organism evidence="5 6">
    <name type="scientific">Flemingia macrophylla</name>
    <dbReference type="NCBI Taxonomy" id="520843"/>
    <lineage>
        <taxon>Eukaryota</taxon>
        <taxon>Viridiplantae</taxon>
        <taxon>Streptophyta</taxon>
        <taxon>Embryophyta</taxon>
        <taxon>Tracheophyta</taxon>
        <taxon>Spermatophyta</taxon>
        <taxon>Magnoliopsida</taxon>
        <taxon>eudicotyledons</taxon>
        <taxon>Gunneridae</taxon>
        <taxon>Pentapetalae</taxon>
        <taxon>rosids</taxon>
        <taxon>fabids</taxon>
        <taxon>Fabales</taxon>
        <taxon>Fabaceae</taxon>
        <taxon>Papilionoideae</taxon>
        <taxon>50 kb inversion clade</taxon>
        <taxon>NPAAA clade</taxon>
        <taxon>indigoferoid/millettioid clade</taxon>
        <taxon>Phaseoleae</taxon>
        <taxon>Flemingia</taxon>
    </lineage>
</organism>
<gene>
    <name evidence="5" type="ORF">Fmac_012345</name>
</gene>
<evidence type="ECO:0000256" key="3">
    <source>
        <dbReference type="RuleBase" id="RU003616"/>
    </source>
</evidence>
<dbReference type="AlphaFoldDB" id="A0ABD1MQ23"/>
<reference evidence="5 6" key="1">
    <citation type="submission" date="2024-08" db="EMBL/GenBank/DDBJ databases">
        <title>Insights into the chromosomal genome structure of Flemingia macrophylla.</title>
        <authorList>
            <person name="Ding Y."/>
            <person name="Zhao Y."/>
            <person name="Bi W."/>
            <person name="Wu M."/>
            <person name="Zhao G."/>
            <person name="Gong Y."/>
            <person name="Li W."/>
            <person name="Zhang P."/>
        </authorList>
    </citation>
    <scope>NUCLEOTIDE SEQUENCE [LARGE SCALE GENOMIC DNA]</scope>
    <source>
        <strain evidence="5">DYQJB</strain>
        <tissue evidence="5">Leaf</tissue>
    </source>
</reference>
<dbReference type="InterPro" id="IPR002068">
    <property type="entry name" value="A-crystallin/Hsp20_dom"/>
</dbReference>
<dbReference type="InterPro" id="IPR008978">
    <property type="entry name" value="HSP20-like_chaperone"/>
</dbReference>
<comment type="caution">
    <text evidence="5">The sequence shown here is derived from an EMBL/GenBank/DDBJ whole genome shotgun (WGS) entry which is preliminary data.</text>
</comment>
<evidence type="ECO:0000256" key="2">
    <source>
        <dbReference type="PROSITE-ProRule" id="PRU00285"/>
    </source>
</evidence>
<keyword evidence="1" id="KW-0346">Stress response</keyword>
<comment type="similarity">
    <text evidence="2 3">Belongs to the small heat shock protein (HSP20) family.</text>
</comment>
<feature type="domain" description="SHSP" evidence="4">
    <location>
        <begin position="45"/>
        <end position="145"/>
    </location>
</feature>
<evidence type="ECO:0000313" key="5">
    <source>
        <dbReference type="EMBL" id="KAL2337899.1"/>
    </source>
</evidence>
<dbReference type="InterPro" id="IPR031107">
    <property type="entry name" value="Small_HSP"/>
</dbReference>
<dbReference type="PANTHER" id="PTHR11527">
    <property type="entry name" value="HEAT-SHOCK PROTEIN 20 FAMILY MEMBER"/>
    <property type="match status" value="1"/>
</dbReference>
<dbReference type="Gene3D" id="2.60.40.790">
    <property type="match status" value="1"/>
</dbReference>
<dbReference type="EMBL" id="JBGMDY010000004">
    <property type="protein sequence ID" value="KAL2337899.1"/>
    <property type="molecule type" value="Genomic_DNA"/>
</dbReference>
<sequence>MPFHESTLLGPRHEPPPNHYIGKPLQANGFGPNQKTIHLPISEGTSPIVVNAYVEWKETPSAHVYKAHLPGMRHNEVSVEVENGRELCIIGEKWVERETRNGRGQLVERARARFIQSFMLPQNANVHRVKAYMDNGALVISVPKY</sequence>
<name>A0ABD1MQ23_9FABA</name>
<evidence type="ECO:0000256" key="1">
    <source>
        <dbReference type="ARBA" id="ARBA00023016"/>
    </source>
</evidence>
<accession>A0ABD1MQ23</accession>
<dbReference type="SUPFAM" id="SSF49764">
    <property type="entry name" value="HSP20-like chaperones"/>
    <property type="match status" value="1"/>
</dbReference>
<evidence type="ECO:0000313" key="6">
    <source>
        <dbReference type="Proteomes" id="UP001603857"/>
    </source>
</evidence>
<evidence type="ECO:0000259" key="4">
    <source>
        <dbReference type="PROSITE" id="PS01031"/>
    </source>
</evidence>
<protein>
    <recommendedName>
        <fullName evidence="4">SHSP domain-containing protein</fullName>
    </recommendedName>
</protein>